<comment type="catalytic activity">
    <reaction evidence="5">
        <text>[protein]-dithiol + NAD(+) = [protein]-disulfide + NADH + H(+)</text>
        <dbReference type="Rhea" id="RHEA:18749"/>
        <dbReference type="Rhea" id="RHEA-COMP:10593"/>
        <dbReference type="Rhea" id="RHEA-COMP:10594"/>
        <dbReference type="ChEBI" id="CHEBI:15378"/>
        <dbReference type="ChEBI" id="CHEBI:29950"/>
        <dbReference type="ChEBI" id="CHEBI:50058"/>
        <dbReference type="ChEBI" id="CHEBI:57540"/>
        <dbReference type="ChEBI" id="CHEBI:57945"/>
        <dbReference type="EC" id="1.8.1.8"/>
    </reaction>
</comment>
<organism evidence="9 10">
    <name type="scientific">Paraglomus occultum</name>
    <dbReference type="NCBI Taxonomy" id="144539"/>
    <lineage>
        <taxon>Eukaryota</taxon>
        <taxon>Fungi</taxon>
        <taxon>Fungi incertae sedis</taxon>
        <taxon>Mucoromycota</taxon>
        <taxon>Glomeromycotina</taxon>
        <taxon>Glomeromycetes</taxon>
        <taxon>Paraglomerales</taxon>
        <taxon>Paraglomeraceae</taxon>
        <taxon>Paraglomus</taxon>
    </lineage>
</organism>
<feature type="non-terminal residue" evidence="9">
    <location>
        <position position="186"/>
    </location>
</feature>
<protein>
    <recommendedName>
        <fullName evidence="1">protein-disulfide reductase</fullName>
        <ecNumber evidence="1">1.8.1.8</ecNumber>
    </recommendedName>
</protein>
<dbReference type="InterPro" id="IPR012336">
    <property type="entry name" value="Thioredoxin-like_fold"/>
</dbReference>
<evidence type="ECO:0000256" key="3">
    <source>
        <dbReference type="ARBA" id="ARBA00023002"/>
    </source>
</evidence>
<dbReference type="Proteomes" id="UP000789572">
    <property type="component" value="Unassembled WGS sequence"/>
</dbReference>
<evidence type="ECO:0000313" key="9">
    <source>
        <dbReference type="EMBL" id="CAG8640101.1"/>
    </source>
</evidence>
<evidence type="ECO:0000256" key="5">
    <source>
        <dbReference type="ARBA" id="ARBA00047388"/>
    </source>
</evidence>
<name>A0A9N9DM81_9GLOM</name>
<gene>
    <name evidence="9" type="ORF">POCULU_LOCUS9369</name>
</gene>
<comment type="caution">
    <text evidence="9">The sequence shown here is derived from an EMBL/GenBank/DDBJ whole genome shotgun (WGS) entry which is preliminary data.</text>
</comment>
<dbReference type="OrthoDB" id="409136at2759"/>
<evidence type="ECO:0000256" key="4">
    <source>
        <dbReference type="ARBA" id="ARBA00023027"/>
    </source>
</evidence>
<dbReference type="Gene3D" id="3.40.30.10">
    <property type="entry name" value="Glutaredoxin"/>
    <property type="match status" value="1"/>
</dbReference>
<dbReference type="SUPFAM" id="SSF52833">
    <property type="entry name" value="Thioredoxin-like"/>
    <property type="match status" value="1"/>
</dbReference>
<keyword evidence="10" id="KW-1185">Reference proteome</keyword>
<dbReference type="GO" id="GO:0047134">
    <property type="term" value="F:protein-disulfide reductase [NAD(P)H] activity"/>
    <property type="evidence" value="ECO:0007669"/>
    <property type="project" value="UniProtKB-EC"/>
</dbReference>
<evidence type="ECO:0000256" key="2">
    <source>
        <dbReference type="ARBA" id="ARBA00022737"/>
    </source>
</evidence>
<comment type="catalytic activity">
    <reaction evidence="6">
        <text>[protein]-dithiol + NADP(+) = [protein]-disulfide + NADPH + H(+)</text>
        <dbReference type="Rhea" id="RHEA:18753"/>
        <dbReference type="Rhea" id="RHEA-COMP:10593"/>
        <dbReference type="Rhea" id="RHEA-COMP:10594"/>
        <dbReference type="ChEBI" id="CHEBI:15378"/>
        <dbReference type="ChEBI" id="CHEBI:29950"/>
        <dbReference type="ChEBI" id="CHEBI:50058"/>
        <dbReference type="ChEBI" id="CHEBI:57783"/>
        <dbReference type="ChEBI" id="CHEBI:58349"/>
        <dbReference type="EC" id="1.8.1.8"/>
    </reaction>
</comment>
<keyword evidence="2" id="KW-0677">Repeat</keyword>
<dbReference type="InterPro" id="IPR036249">
    <property type="entry name" value="Thioredoxin-like_sf"/>
</dbReference>
<sequence length="186" mass="21018">MSAEEKLTRNPPADCTDDVCPINFTSQQSTEDTDKKNSGAIASDDPILSKISLYDCNGNTVPTSEVENKIIGFYVGASWCPPCRLFAPRLCAFLEDNRSSFAVIHVSLDHSESAFEEYTYAKPWYNIQYDSPIRESLVREWKVSTIPALLIYNPMTHQMVTSWGRTAVMKNPEGCLEEWKQNRHGV</sequence>
<dbReference type="Pfam" id="PF13905">
    <property type="entry name" value="Thioredoxin_8"/>
    <property type="match status" value="1"/>
</dbReference>
<dbReference type="EMBL" id="CAJVPJ010003443">
    <property type="protein sequence ID" value="CAG8640101.1"/>
    <property type="molecule type" value="Genomic_DNA"/>
</dbReference>
<reference evidence="9" key="1">
    <citation type="submission" date="2021-06" db="EMBL/GenBank/DDBJ databases">
        <authorList>
            <person name="Kallberg Y."/>
            <person name="Tangrot J."/>
            <person name="Rosling A."/>
        </authorList>
    </citation>
    <scope>NUCLEOTIDE SEQUENCE</scope>
    <source>
        <strain evidence="9">IA702</strain>
    </source>
</reference>
<dbReference type="InterPro" id="IPR052259">
    <property type="entry name" value="Nucleoredoxin-like"/>
</dbReference>
<evidence type="ECO:0000256" key="1">
    <source>
        <dbReference type="ARBA" id="ARBA00012612"/>
    </source>
</evidence>
<proteinExistence type="predicted"/>
<keyword evidence="4" id="KW-0520">NAD</keyword>
<accession>A0A9N9DM81</accession>
<feature type="region of interest" description="Disordered" evidence="7">
    <location>
        <begin position="1"/>
        <end position="41"/>
    </location>
</feature>
<dbReference type="PANTHER" id="PTHR13871:SF96">
    <property type="entry name" value="THIOREDOXIN DOMAIN-CONTAINING PROTEIN"/>
    <property type="match status" value="1"/>
</dbReference>
<evidence type="ECO:0000256" key="7">
    <source>
        <dbReference type="SAM" id="MobiDB-lite"/>
    </source>
</evidence>
<keyword evidence="3" id="KW-0560">Oxidoreductase</keyword>
<evidence type="ECO:0000259" key="8">
    <source>
        <dbReference type="Pfam" id="PF13905"/>
    </source>
</evidence>
<dbReference type="PANTHER" id="PTHR13871">
    <property type="entry name" value="THIOREDOXIN"/>
    <property type="match status" value="1"/>
</dbReference>
<evidence type="ECO:0000313" key="10">
    <source>
        <dbReference type="Proteomes" id="UP000789572"/>
    </source>
</evidence>
<evidence type="ECO:0000256" key="6">
    <source>
        <dbReference type="ARBA" id="ARBA00047804"/>
    </source>
</evidence>
<feature type="domain" description="Thioredoxin-like fold" evidence="8">
    <location>
        <begin position="68"/>
        <end position="153"/>
    </location>
</feature>
<dbReference type="EC" id="1.8.1.8" evidence="1"/>
<dbReference type="AlphaFoldDB" id="A0A9N9DM81"/>